<keyword evidence="2" id="KW-1185">Reference proteome</keyword>
<accession>A0A7S9LTR4</accession>
<name>A0A7S9LTR4_9RHOB</name>
<evidence type="ECO:0000313" key="2">
    <source>
        <dbReference type="Proteomes" id="UP000594800"/>
    </source>
</evidence>
<dbReference type="InterPro" id="IPR044999">
    <property type="entry name" value="CbbY-like"/>
</dbReference>
<dbReference type="SUPFAM" id="SSF56784">
    <property type="entry name" value="HAD-like"/>
    <property type="match status" value="1"/>
</dbReference>
<dbReference type="InterPro" id="IPR036412">
    <property type="entry name" value="HAD-like_sf"/>
</dbReference>
<dbReference type="InterPro" id="IPR023198">
    <property type="entry name" value="PGP-like_dom2"/>
</dbReference>
<gene>
    <name evidence="1" type="ORF">I0K15_04505</name>
</gene>
<dbReference type="GO" id="GO:0016787">
    <property type="term" value="F:hydrolase activity"/>
    <property type="evidence" value="ECO:0007669"/>
    <property type="project" value="UniProtKB-KW"/>
</dbReference>
<dbReference type="Gene3D" id="1.10.150.240">
    <property type="entry name" value="Putative phosphatase, domain 2"/>
    <property type="match status" value="1"/>
</dbReference>
<dbReference type="Proteomes" id="UP000594800">
    <property type="component" value="Chromosome"/>
</dbReference>
<evidence type="ECO:0000313" key="1">
    <source>
        <dbReference type="EMBL" id="QPH55018.1"/>
    </source>
</evidence>
<sequence>MDALFFGSIGTVAETSEMQRRAFNAAFAEDGLDWDWGRELYQDMLTRSGGADRIRRYADQHGPDLDDERIARLHARKTEIFDKEMQETGLTPRPGVRRLLTEARKEKLPVAFVTATGKENVDALLTATSGILRPDDFDLIVTREMIEEGKPAPDAYNLALERLNVSHPLAIEDNAQGVSAAVAAGIPCIATPGANTTGEDYSDAVAVLPHLGDGEHKLPDVELCKGYVTLAWLHRLTGD</sequence>
<dbReference type="PANTHER" id="PTHR42896:SF2">
    <property type="entry name" value="CBBY-LIKE PROTEIN"/>
    <property type="match status" value="1"/>
</dbReference>
<dbReference type="Gene3D" id="3.40.50.1000">
    <property type="entry name" value="HAD superfamily/HAD-like"/>
    <property type="match status" value="1"/>
</dbReference>
<organism evidence="1 2">
    <name type="scientific">Pontivivens ytuae</name>
    <dbReference type="NCBI Taxonomy" id="2789856"/>
    <lineage>
        <taxon>Bacteria</taxon>
        <taxon>Pseudomonadati</taxon>
        <taxon>Pseudomonadota</taxon>
        <taxon>Alphaproteobacteria</taxon>
        <taxon>Rhodobacterales</taxon>
        <taxon>Paracoccaceae</taxon>
        <taxon>Pontivivens</taxon>
    </lineage>
</organism>
<dbReference type="KEGG" id="poz:I0K15_04505"/>
<reference evidence="1 2" key="1">
    <citation type="submission" date="2020-11" db="EMBL/GenBank/DDBJ databases">
        <title>Description of Pontivivens ytuae sp. nov. isolated from deep sea sediment of Mariana Trench.</title>
        <authorList>
            <person name="Wang Z."/>
            <person name="Sun Q.-L."/>
            <person name="Xu X.-D."/>
            <person name="Tang Y.-Z."/>
            <person name="Zhang J."/>
        </authorList>
    </citation>
    <scope>NUCLEOTIDE SEQUENCE [LARGE SCALE GENOMIC DNA]</scope>
    <source>
        <strain evidence="1 2">MT2928</strain>
    </source>
</reference>
<dbReference type="AlphaFoldDB" id="A0A7S9LTR4"/>
<dbReference type="PANTHER" id="PTHR42896">
    <property type="entry name" value="XYLULOSE-1,5-BISPHOSPHATE (XUBP) PHOSPHATASE"/>
    <property type="match status" value="1"/>
</dbReference>
<dbReference type="RefSeq" id="WP_196104217.1">
    <property type="nucleotide sequence ID" value="NZ_CP064942.1"/>
</dbReference>
<dbReference type="Pfam" id="PF00702">
    <property type="entry name" value="Hydrolase"/>
    <property type="match status" value="1"/>
</dbReference>
<dbReference type="NCBIfam" id="TIGR01509">
    <property type="entry name" value="HAD-SF-IA-v3"/>
    <property type="match status" value="1"/>
</dbReference>
<keyword evidence="1" id="KW-0378">Hydrolase</keyword>
<dbReference type="InterPro" id="IPR023214">
    <property type="entry name" value="HAD_sf"/>
</dbReference>
<proteinExistence type="predicted"/>
<protein>
    <submittedName>
        <fullName evidence="1">HAD-IA family hydrolase</fullName>
    </submittedName>
</protein>
<dbReference type="InterPro" id="IPR006439">
    <property type="entry name" value="HAD-SF_hydro_IA"/>
</dbReference>
<dbReference type="EMBL" id="CP064942">
    <property type="protein sequence ID" value="QPH55018.1"/>
    <property type="molecule type" value="Genomic_DNA"/>
</dbReference>